<protein>
    <submittedName>
        <fullName evidence="2">Uncharacterized protein</fullName>
    </submittedName>
</protein>
<evidence type="ECO:0000313" key="2">
    <source>
        <dbReference type="EMBL" id="WLQ40804.1"/>
    </source>
</evidence>
<proteinExistence type="predicted"/>
<evidence type="ECO:0000256" key="1">
    <source>
        <dbReference type="SAM" id="MobiDB-lite"/>
    </source>
</evidence>
<gene>
    <name evidence="2" type="ORF">P8A22_12920</name>
</gene>
<organism evidence="2 3">
    <name type="scientific">Streptomyces laculatispora</name>
    <dbReference type="NCBI Taxonomy" id="887464"/>
    <lineage>
        <taxon>Bacteria</taxon>
        <taxon>Bacillati</taxon>
        <taxon>Actinomycetota</taxon>
        <taxon>Actinomycetes</taxon>
        <taxon>Kitasatosporales</taxon>
        <taxon>Streptomycetaceae</taxon>
        <taxon>Streptomyces</taxon>
    </lineage>
</organism>
<keyword evidence="3" id="KW-1185">Reference proteome</keyword>
<evidence type="ECO:0000313" key="3">
    <source>
        <dbReference type="Proteomes" id="UP001229952"/>
    </source>
</evidence>
<name>A0ABY9I2G9_9ACTN</name>
<dbReference type="EMBL" id="CP120992">
    <property type="protein sequence ID" value="WLQ40804.1"/>
    <property type="molecule type" value="Genomic_DNA"/>
</dbReference>
<reference evidence="2 3" key="1">
    <citation type="submission" date="2023-03" db="EMBL/GenBank/DDBJ databases">
        <title>Isolation and description of six Streptomyces strains from soil environments, able to metabolize different microbial glucans.</title>
        <authorList>
            <person name="Widen T."/>
            <person name="Larsbrink J."/>
        </authorList>
    </citation>
    <scope>NUCLEOTIDE SEQUENCE [LARGE SCALE GENOMIC DNA]</scope>
    <source>
        <strain evidence="2 3">Mut2</strain>
    </source>
</reference>
<accession>A0ABY9I2G9</accession>
<dbReference type="RefSeq" id="WP_306087245.1">
    <property type="nucleotide sequence ID" value="NZ_CP120992.1"/>
</dbReference>
<dbReference type="Proteomes" id="UP001229952">
    <property type="component" value="Chromosome"/>
</dbReference>
<sequence>MSADATAPASGPPAHTSERVKGMPRMVISATGARVRVVRTGGRPWETELRCLVPGTDYHCRQLDALARHVADQRRGEEHP</sequence>
<feature type="region of interest" description="Disordered" evidence="1">
    <location>
        <begin position="1"/>
        <end position="27"/>
    </location>
</feature>